<dbReference type="Gene3D" id="3.40.50.720">
    <property type="entry name" value="NAD(P)-binding Rossmann-like Domain"/>
    <property type="match status" value="1"/>
</dbReference>
<dbReference type="PANTHER" id="PTHR43162">
    <property type="match status" value="1"/>
</dbReference>
<dbReference type="PANTHER" id="PTHR43162:SF1">
    <property type="entry name" value="PRESTALK A DIFFERENTIATION PROTEIN A"/>
    <property type="match status" value="1"/>
</dbReference>
<dbReference type="InterPro" id="IPR051604">
    <property type="entry name" value="Ergot_Alk_Oxidoreductase"/>
</dbReference>
<evidence type="ECO:0000259" key="1">
    <source>
        <dbReference type="Pfam" id="PF05368"/>
    </source>
</evidence>
<dbReference type="EMBL" id="QRDQ01000010">
    <property type="protein sequence ID" value="RED22609.1"/>
    <property type="molecule type" value="Genomic_DNA"/>
</dbReference>
<reference evidence="2 3" key="1">
    <citation type="submission" date="2018-07" db="EMBL/GenBank/DDBJ databases">
        <title>Genomic Encyclopedia of Archaeal and Bacterial Type Strains, Phase II (KMG-II): from individual species to whole genera.</title>
        <authorList>
            <person name="Goeker M."/>
        </authorList>
    </citation>
    <scope>NUCLEOTIDE SEQUENCE [LARGE SCALE GENOMIC DNA]</scope>
    <source>
        <strain evidence="2 3">DSM 25795</strain>
    </source>
</reference>
<sequence length="292" mass="30819">MKIAISGSLGNIGKPLVKKLTASGHQVTVISSTSDRSSEIEQLGAKPAIGSVNDAAFLKTAFDGADAVFAMTPPNMGGSNIISNTVAAGHAFAKAVKDAEIKRVVMLSSIGADLPKGTGPIAGLHEIEKIYETLENTAVTFLRAGFFYTNFYNDVPMINGAGIMGANYPASTLIPYVHPEDIASAVAEELQKTASGKNVRYIVSDVRTPGDAAKIFGAEIGKPELPWIEFTDEQSLNGMIQAGLPEEIAGLYTEMGAGLRSGAIAEDFLKNKTAVDGKIKLEDFAKEFASRF</sequence>
<dbReference type="OrthoDB" id="2149806at2"/>
<dbReference type="RefSeq" id="WP_115889226.1">
    <property type="nucleotide sequence ID" value="NZ_QRDQ01000010.1"/>
</dbReference>
<evidence type="ECO:0000313" key="2">
    <source>
        <dbReference type="EMBL" id="RED22609.1"/>
    </source>
</evidence>
<dbReference type="SUPFAM" id="SSF51735">
    <property type="entry name" value="NAD(P)-binding Rossmann-fold domains"/>
    <property type="match status" value="1"/>
</dbReference>
<gene>
    <name evidence="2" type="ORF">BD847_3239</name>
</gene>
<accession>A0A3D9FQ58</accession>
<dbReference type="AlphaFoldDB" id="A0A3D9FQ58"/>
<proteinExistence type="predicted"/>
<keyword evidence="3" id="KW-1185">Reference proteome</keyword>
<dbReference type="Pfam" id="PF05368">
    <property type="entry name" value="NmrA"/>
    <property type="match status" value="1"/>
</dbReference>
<name>A0A3D9FQ58_9FLAO</name>
<feature type="domain" description="NmrA-like" evidence="1">
    <location>
        <begin position="2"/>
        <end position="223"/>
    </location>
</feature>
<protein>
    <submittedName>
        <fullName evidence="2">Uncharacterized protein YbjT (DUF2867 family)</fullName>
    </submittedName>
</protein>
<organism evidence="2 3">
    <name type="scientific">Flavobacterium cutihirudinis</name>
    <dbReference type="NCBI Taxonomy" id="1265740"/>
    <lineage>
        <taxon>Bacteria</taxon>
        <taxon>Pseudomonadati</taxon>
        <taxon>Bacteroidota</taxon>
        <taxon>Flavobacteriia</taxon>
        <taxon>Flavobacteriales</taxon>
        <taxon>Flavobacteriaceae</taxon>
        <taxon>Flavobacterium</taxon>
    </lineage>
</organism>
<comment type="caution">
    <text evidence="2">The sequence shown here is derived from an EMBL/GenBank/DDBJ whole genome shotgun (WGS) entry which is preliminary data.</text>
</comment>
<dbReference type="InterPro" id="IPR036291">
    <property type="entry name" value="NAD(P)-bd_dom_sf"/>
</dbReference>
<dbReference type="InterPro" id="IPR008030">
    <property type="entry name" value="NmrA-like"/>
</dbReference>
<dbReference type="Gene3D" id="3.90.25.10">
    <property type="entry name" value="UDP-galactose 4-epimerase, domain 1"/>
    <property type="match status" value="1"/>
</dbReference>
<dbReference type="Proteomes" id="UP000257004">
    <property type="component" value="Unassembled WGS sequence"/>
</dbReference>
<evidence type="ECO:0000313" key="3">
    <source>
        <dbReference type="Proteomes" id="UP000257004"/>
    </source>
</evidence>